<comment type="caution">
    <text evidence="1">The sequence shown here is derived from an EMBL/GenBank/DDBJ whole genome shotgun (WGS) entry which is preliminary data.</text>
</comment>
<evidence type="ECO:0000313" key="1">
    <source>
        <dbReference type="EMBL" id="MBF6057688.1"/>
    </source>
</evidence>
<proteinExistence type="predicted"/>
<name>A0ABS0BV34_9GAMM</name>
<sequence>MNQQVGEITSVEGLVQALNPVTGELRTLNVGDQVFSGEILQTQLGSLTLGMANGENVSLGNYAELDLNNLFTSSVPEIANINVAEMTPQGALNIEDVNDLDVTNAGEDDLVGSGSATGLIVDRLAYDGAVDSGYRLPVETGGIGAETLVGRGSLAEKASSIVDGLLGDGEQTLLGPDGVVDGIVDDVTDIVDGALGTDLGALDEPVDELTNDVEDLLTGEADLGDTTESLLGEEGSVDQVVDGVTDVVDDLLGTDLGALDEPVDELTNDIEDLLTGEADLGDTTESLLGEEGSVDQVVDGVTDVVDDLLGT</sequence>
<dbReference type="RefSeq" id="WP_228766957.1">
    <property type="nucleotide sequence ID" value="NZ_JACBGI020000006.1"/>
</dbReference>
<accession>A0ABS0BV34</accession>
<feature type="non-terminal residue" evidence="1">
    <location>
        <position position="311"/>
    </location>
</feature>
<organism evidence="1 2">
    <name type="scientific">Thiomicrorhabdus heinhorstiae</name>
    <dbReference type="NCBI Taxonomy" id="2748010"/>
    <lineage>
        <taxon>Bacteria</taxon>
        <taxon>Pseudomonadati</taxon>
        <taxon>Pseudomonadota</taxon>
        <taxon>Gammaproteobacteria</taxon>
        <taxon>Thiotrichales</taxon>
        <taxon>Piscirickettsiaceae</taxon>
        <taxon>Thiomicrorhabdus</taxon>
    </lineage>
</organism>
<dbReference type="EMBL" id="JACBGI020000006">
    <property type="protein sequence ID" value="MBF6057688.1"/>
    <property type="molecule type" value="Genomic_DNA"/>
</dbReference>
<reference evidence="1 2" key="1">
    <citation type="submission" date="2020-11" db="EMBL/GenBank/DDBJ databases">
        <title>Sulfur oxidizing isolate from Hospital Hole Sinkhole.</title>
        <authorList>
            <person name="Scott K.M."/>
        </authorList>
    </citation>
    <scope>NUCLEOTIDE SEQUENCE [LARGE SCALE GENOMIC DNA]</scope>
    <source>
        <strain evidence="1 2">HH1</strain>
    </source>
</reference>
<evidence type="ECO:0008006" key="3">
    <source>
        <dbReference type="Google" id="ProtNLM"/>
    </source>
</evidence>
<evidence type="ECO:0000313" key="2">
    <source>
        <dbReference type="Proteomes" id="UP001193680"/>
    </source>
</evidence>
<protein>
    <recommendedName>
        <fullName evidence="3">Retention module-containing protein</fullName>
    </recommendedName>
</protein>
<keyword evidence="2" id="KW-1185">Reference proteome</keyword>
<dbReference type="Proteomes" id="UP001193680">
    <property type="component" value="Unassembled WGS sequence"/>
</dbReference>
<gene>
    <name evidence="1" type="ORF">H8792_004980</name>
</gene>